<evidence type="ECO:0000259" key="5">
    <source>
        <dbReference type="SMART" id="SM00245"/>
    </source>
</evidence>
<dbReference type="PANTHER" id="PTHR32060:SF30">
    <property type="entry name" value="CARBOXY-TERMINAL PROCESSING PROTEASE CTPA"/>
    <property type="match status" value="1"/>
</dbReference>
<evidence type="ECO:0000313" key="6">
    <source>
        <dbReference type="EMBL" id="CAN98495.1"/>
    </source>
</evidence>
<dbReference type="BioCyc" id="SCEL448385:SCE_RS50035-MONOMER"/>
<dbReference type="Pfam" id="PF03572">
    <property type="entry name" value="Peptidase_S41"/>
    <property type="match status" value="1"/>
</dbReference>
<evidence type="ECO:0000256" key="2">
    <source>
        <dbReference type="ARBA" id="ARBA00022801"/>
    </source>
</evidence>
<sequence length="327" mass="33603">MLPASNNGAGMSIGFPDVCLTPVGPVVVPIPYPNFALNAMAVNFSVKVKVSMMNALNLGTTIPMTFGMEPGVAHPLYMDFGAYVAGNPKVNIEGLPAINLTCPTTGNAGNNAVGAVLVPSTVNVFYTCAAAPEEVIPGAGNVAHALMSDGIGVIRIRVFSLDVPALVYRAMRALEAEGMRELVIDLRDNPGGELRAFVELAGDFLPAGSVVATVTDGDGDEVVYRSRQEEPYSVPVTILVNRGTASAAELFAGCLKAHGRAELAGERTYGKAAGQALCAGEGGARMAAAVRVTLPGGAEVQGAGVEPDLGAGAPVRRFTGRPHSDGR</sequence>
<keyword evidence="7" id="KW-1185">Reference proteome</keyword>
<proteinExistence type="predicted"/>
<accession>A9FT59</accession>
<dbReference type="HOGENOM" id="CLU_849669_0_0_7"/>
<evidence type="ECO:0000256" key="4">
    <source>
        <dbReference type="SAM" id="MobiDB-lite"/>
    </source>
</evidence>
<evidence type="ECO:0000313" key="7">
    <source>
        <dbReference type="Proteomes" id="UP000002139"/>
    </source>
</evidence>
<keyword evidence="3" id="KW-0720">Serine protease</keyword>
<dbReference type="eggNOG" id="COG0793">
    <property type="taxonomic scope" value="Bacteria"/>
</dbReference>
<dbReference type="Proteomes" id="UP000002139">
    <property type="component" value="Chromosome"/>
</dbReference>
<dbReference type="GO" id="GO:0030288">
    <property type="term" value="C:outer membrane-bounded periplasmic space"/>
    <property type="evidence" value="ECO:0007669"/>
    <property type="project" value="TreeGrafter"/>
</dbReference>
<dbReference type="EC" id="3.4.21.102" evidence="6"/>
<dbReference type="InterPro" id="IPR004447">
    <property type="entry name" value="Peptidase_S41A"/>
</dbReference>
<dbReference type="SMART" id="SM00245">
    <property type="entry name" value="TSPc"/>
    <property type="match status" value="1"/>
</dbReference>
<evidence type="ECO:0000256" key="1">
    <source>
        <dbReference type="ARBA" id="ARBA00022670"/>
    </source>
</evidence>
<dbReference type="CDD" id="cd07560">
    <property type="entry name" value="Peptidase_S41_CPP"/>
    <property type="match status" value="1"/>
</dbReference>
<reference evidence="6 7" key="1">
    <citation type="journal article" date="2007" name="Nat. Biotechnol.">
        <title>Complete genome sequence of the myxobacterium Sorangium cellulosum.</title>
        <authorList>
            <person name="Schneiker S."/>
            <person name="Perlova O."/>
            <person name="Kaiser O."/>
            <person name="Gerth K."/>
            <person name="Alici A."/>
            <person name="Altmeyer M.O."/>
            <person name="Bartels D."/>
            <person name="Bekel T."/>
            <person name="Beyer S."/>
            <person name="Bode E."/>
            <person name="Bode H.B."/>
            <person name="Bolten C.J."/>
            <person name="Choudhuri J.V."/>
            <person name="Doss S."/>
            <person name="Elnakady Y.A."/>
            <person name="Frank B."/>
            <person name="Gaigalat L."/>
            <person name="Goesmann A."/>
            <person name="Groeger C."/>
            <person name="Gross F."/>
            <person name="Jelsbak L."/>
            <person name="Jelsbak L."/>
            <person name="Kalinowski J."/>
            <person name="Kegler C."/>
            <person name="Knauber T."/>
            <person name="Konietzny S."/>
            <person name="Kopp M."/>
            <person name="Krause L."/>
            <person name="Krug D."/>
            <person name="Linke B."/>
            <person name="Mahmud T."/>
            <person name="Martinez-Arias R."/>
            <person name="McHardy A.C."/>
            <person name="Merai M."/>
            <person name="Meyer F."/>
            <person name="Mormann S."/>
            <person name="Munoz-Dorado J."/>
            <person name="Perez J."/>
            <person name="Pradella S."/>
            <person name="Rachid S."/>
            <person name="Raddatz G."/>
            <person name="Rosenau F."/>
            <person name="Rueckert C."/>
            <person name="Sasse F."/>
            <person name="Scharfe M."/>
            <person name="Schuster S.C."/>
            <person name="Suen G."/>
            <person name="Treuner-Lange A."/>
            <person name="Velicer G.J."/>
            <person name="Vorholter F.-J."/>
            <person name="Weissman K.J."/>
            <person name="Welch R.D."/>
            <person name="Wenzel S.C."/>
            <person name="Whitworth D.E."/>
            <person name="Wilhelm S."/>
            <person name="Wittmann C."/>
            <person name="Bloecker H."/>
            <person name="Puehler A."/>
            <person name="Mueller R."/>
        </authorList>
    </citation>
    <scope>NUCLEOTIDE SEQUENCE [LARGE SCALE GENOMIC DNA]</scope>
    <source>
        <strain evidence="7">So ce56</strain>
    </source>
</reference>
<keyword evidence="1" id="KW-0645">Protease</keyword>
<gene>
    <name evidence="6" type="primary">prc2</name>
    <name evidence="6" type="ordered locus">sce8325</name>
</gene>
<dbReference type="EMBL" id="AM746676">
    <property type="protein sequence ID" value="CAN98495.1"/>
    <property type="molecule type" value="Genomic_DNA"/>
</dbReference>
<name>A9FT59_SORC5</name>
<dbReference type="GO" id="GO:0006508">
    <property type="term" value="P:proteolysis"/>
    <property type="evidence" value="ECO:0007669"/>
    <property type="project" value="UniProtKB-KW"/>
</dbReference>
<dbReference type="KEGG" id="scl:sce8325"/>
<dbReference type="PANTHER" id="PTHR32060">
    <property type="entry name" value="TAIL-SPECIFIC PROTEASE"/>
    <property type="match status" value="1"/>
</dbReference>
<feature type="region of interest" description="Disordered" evidence="4">
    <location>
        <begin position="303"/>
        <end position="327"/>
    </location>
</feature>
<evidence type="ECO:0000256" key="3">
    <source>
        <dbReference type="ARBA" id="ARBA00022825"/>
    </source>
</evidence>
<keyword evidence="2 6" id="KW-0378">Hydrolase</keyword>
<protein>
    <submittedName>
        <fullName evidence="6">C-terminal processing peptidase</fullName>
        <ecNumber evidence="6">3.4.21.102</ecNumber>
    </submittedName>
</protein>
<dbReference type="GO" id="GO:0007165">
    <property type="term" value="P:signal transduction"/>
    <property type="evidence" value="ECO:0007669"/>
    <property type="project" value="TreeGrafter"/>
</dbReference>
<dbReference type="Gene3D" id="3.90.226.10">
    <property type="entry name" value="2-enoyl-CoA Hydratase, Chain A, domain 1"/>
    <property type="match status" value="1"/>
</dbReference>
<dbReference type="AlphaFoldDB" id="A9FT59"/>
<organism evidence="6 7">
    <name type="scientific">Sorangium cellulosum (strain So ce56)</name>
    <name type="common">Polyangium cellulosum (strain So ce56)</name>
    <dbReference type="NCBI Taxonomy" id="448385"/>
    <lineage>
        <taxon>Bacteria</taxon>
        <taxon>Pseudomonadati</taxon>
        <taxon>Myxococcota</taxon>
        <taxon>Polyangia</taxon>
        <taxon>Polyangiales</taxon>
        <taxon>Polyangiaceae</taxon>
        <taxon>Sorangium</taxon>
    </lineage>
</organism>
<dbReference type="RefSeq" id="WP_012240934.1">
    <property type="nucleotide sequence ID" value="NC_010162.1"/>
</dbReference>
<dbReference type="CDD" id="cd14740">
    <property type="entry name" value="PAAR_4"/>
    <property type="match status" value="1"/>
</dbReference>
<dbReference type="InterPro" id="IPR029045">
    <property type="entry name" value="ClpP/crotonase-like_dom_sf"/>
</dbReference>
<dbReference type="STRING" id="448385.sce8325"/>
<dbReference type="Gene3D" id="3.30.750.44">
    <property type="match status" value="1"/>
</dbReference>
<dbReference type="SUPFAM" id="SSF52096">
    <property type="entry name" value="ClpP/crotonase"/>
    <property type="match status" value="1"/>
</dbReference>
<dbReference type="Pfam" id="PF13665">
    <property type="entry name" value="Tox-PAAR-like"/>
    <property type="match status" value="1"/>
</dbReference>
<feature type="domain" description="Tail specific protease" evidence="5">
    <location>
        <begin position="121"/>
        <end position="312"/>
    </location>
</feature>
<dbReference type="GO" id="GO:0004252">
    <property type="term" value="F:serine-type endopeptidase activity"/>
    <property type="evidence" value="ECO:0007669"/>
    <property type="project" value="UniProtKB-EC"/>
</dbReference>
<dbReference type="InterPro" id="IPR005151">
    <property type="entry name" value="Tail-specific_protease"/>
</dbReference>
<dbReference type="OrthoDB" id="5513456at2"/>